<dbReference type="PANTHER" id="PTHR33515">
    <property type="entry name" value="RIBOSOME-BINDING FACTOR A, CHLOROPLASTIC-RELATED"/>
    <property type="match status" value="1"/>
</dbReference>
<accession>W9VAI3</accession>
<feature type="region of interest" description="Disordered" evidence="3">
    <location>
        <begin position="116"/>
        <end position="137"/>
    </location>
</feature>
<dbReference type="InterPro" id="IPR023799">
    <property type="entry name" value="RbfA_dom_sf"/>
</dbReference>
<dbReference type="InterPro" id="IPR000238">
    <property type="entry name" value="RbfA"/>
</dbReference>
<keyword evidence="5" id="KW-1185">Reference proteome</keyword>
<evidence type="ECO:0000256" key="3">
    <source>
        <dbReference type="SAM" id="MobiDB-lite"/>
    </source>
</evidence>
<protein>
    <recommendedName>
        <fullName evidence="2">Ribosome-binding factor A</fullName>
    </recommendedName>
</protein>
<dbReference type="EMBL" id="AONC01000009">
    <property type="protein sequence ID" value="EXJ16623.1"/>
    <property type="molecule type" value="Genomic_DNA"/>
</dbReference>
<dbReference type="eggNOG" id="COG0858">
    <property type="taxonomic scope" value="Bacteria"/>
</dbReference>
<name>W9VAI3_9GAMM</name>
<dbReference type="PROSITE" id="PS01319">
    <property type="entry name" value="RBFA"/>
    <property type="match status" value="1"/>
</dbReference>
<comment type="caution">
    <text evidence="4">The sequence shown here is derived from an EMBL/GenBank/DDBJ whole genome shotgun (WGS) entry which is preliminary data.</text>
</comment>
<organism evidence="4 5">
    <name type="scientific">Imhoffiella purpurea</name>
    <dbReference type="NCBI Taxonomy" id="1249627"/>
    <lineage>
        <taxon>Bacteria</taxon>
        <taxon>Pseudomonadati</taxon>
        <taxon>Pseudomonadota</taxon>
        <taxon>Gammaproteobacteria</taxon>
        <taxon>Chromatiales</taxon>
        <taxon>Chromatiaceae</taxon>
        <taxon>Imhoffiella</taxon>
    </lineage>
</organism>
<dbReference type="HAMAP" id="MF_00003">
    <property type="entry name" value="RbfA"/>
    <property type="match status" value="1"/>
</dbReference>
<evidence type="ECO:0000313" key="5">
    <source>
        <dbReference type="Proteomes" id="UP000019460"/>
    </source>
</evidence>
<dbReference type="Pfam" id="PF02033">
    <property type="entry name" value="RBFA"/>
    <property type="match status" value="1"/>
</dbReference>
<dbReference type="InterPro" id="IPR020053">
    <property type="entry name" value="Ribosome-bd_factorA_CS"/>
</dbReference>
<dbReference type="AlphaFoldDB" id="W9VAI3"/>
<comment type="function">
    <text evidence="2">One of several proteins that assist in the late maturation steps of the functional core of the 30S ribosomal subunit. Associates with free 30S ribosomal subunits (but not with 30S subunits that are part of 70S ribosomes or polysomes). Required for efficient processing of 16S rRNA. May interact with the 5'-terminal helix region of 16S rRNA.</text>
</comment>
<comment type="subcellular location">
    <subcellularLocation>
        <location evidence="2">Cytoplasm</location>
    </subcellularLocation>
</comment>
<reference evidence="4 5" key="1">
    <citation type="submission" date="2012-11" db="EMBL/GenBank/DDBJ databases">
        <title>Genome assembly of Thiorhodococcus sp. AK35.</title>
        <authorList>
            <person name="Nupur N."/>
            <person name="Khatri I."/>
            <person name="Subramanian S."/>
            <person name="Pinnaka A."/>
        </authorList>
    </citation>
    <scope>NUCLEOTIDE SEQUENCE [LARGE SCALE GENOMIC DNA]</scope>
    <source>
        <strain evidence="4 5">AK35</strain>
    </source>
</reference>
<sequence length="137" mass="15411">MSEREFDRTERIGAELQRSLSVLVRDQVKDPRLANITVHEVRVTRDLAHAKVFFTCFPDDQESETQERLLNGRLSGFLRHALTKEVRLRTIPQLHFVHDSSIAYGERLSTLIDAAVGDSHGTESPGADTALDADREG</sequence>
<dbReference type="GO" id="GO:0043024">
    <property type="term" value="F:ribosomal small subunit binding"/>
    <property type="evidence" value="ECO:0007669"/>
    <property type="project" value="TreeGrafter"/>
</dbReference>
<keyword evidence="1 2" id="KW-0690">Ribosome biogenesis</keyword>
<comment type="similarity">
    <text evidence="2">Belongs to the RbfA family.</text>
</comment>
<dbReference type="PANTHER" id="PTHR33515:SF1">
    <property type="entry name" value="RIBOSOME-BINDING FACTOR A, CHLOROPLASTIC-RELATED"/>
    <property type="match status" value="1"/>
</dbReference>
<dbReference type="PATRIC" id="fig|1249627.3.peg.682"/>
<dbReference type="OrthoDB" id="307788at2"/>
<dbReference type="GO" id="GO:0030490">
    <property type="term" value="P:maturation of SSU-rRNA"/>
    <property type="evidence" value="ECO:0007669"/>
    <property type="project" value="UniProtKB-UniRule"/>
</dbReference>
<comment type="subunit">
    <text evidence="2">Monomer. Binds 30S ribosomal subunits, but not 50S ribosomal subunits or 70S ribosomes.</text>
</comment>
<dbReference type="Proteomes" id="UP000019460">
    <property type="component" value="Unassembled WGS sequence"/>
</dbReference>
<gene>
    <name evidence="2" type="primary">rbfA</name>
    <name evidence="4" type="ORF">D779_4176</name>
</gene>
<proteinExistence type="inferred from homology"/>
<dbReference type="STRING" id="1249627.D779_4176"/>
<dbReference type="InterPro" id="IPR015946">
    <property type="entry name" value="KH_dom-like_a/b"/>
</dbReference>
<dbReference type="Gene3D" id="3.30.300.20">
    <property type="match status" value="1"/>
</dbReference>
<dbReference type="SUPFAM" id="SSF89919">
    <property type="entry name" value="Ribosome-binding factor A, RbfA"/>
    <property type="match status" value="1"/>
</dbReference>
<evidence type="ECO:0000313" key="4">
    <source>
        <dbReference type="EMBL" id="EXJ16623.1"/>
    </source>
</evidence>
<keyword evidence="2" id="KW-0963">Cytoplasm</keyword>
<evidence type="ECO:0000256" key="1">
    <source>
        <dbReference type="ARBA" id="ARBA00022517"/>
    </source>
</evidence>
<dbReference type="NCBIfam" id="TIGR00082">
    <property type="entry name" value="rbfA"/>
    <property type="match status" value="1"/>
</dbReference>
<evidence type="ECO:0000256" key="2">
    <source>
        <dbReference type="HAMAP-Rule" id="MF_00003"/>
    </source>
</evidence>
<dbReference type="RefSeq" id="WP_043749370.1">
    <property type="nucleotide sequence ID" value="NZ_AONC01000009.1"/>
</dbReference>
<dbReference type="GO" id="GO:0005829">
    <property type="term" value="C:cytosol"/>
    <property type="evidence" value="ECO:0007669"/>
    <property type="project" value="TreeGrafter"/>
</dbReference>